<organism evidence="1 2">
    <name type="scientific">Rhypophila decipiens</name>
    <dbReference type="NCBI Taxonomy" id="261697"/>
    <lineage>
        <taxon>Eukaryota</taxon>
        <taxon>Fungi</taxon>
        <taxon>Dikarya</taxon>
        <taxon>Ascomycota</taxon>
        <taxon>Pezizomycotina</taxon>
        <taxon>Sordariomycetes</taxon>
        <taxon>Sordariomycetidae</taxon>
        <taxon>Sordariales</taxon>
        <taxon>Naviculisporaceae</taxon>
        <taxon>Rhypophila</taxon>
    </lineage>
</organism>
<sequence>MSPRSFLEIFPLAIVESILDEFCHHTRLSPCQTCLSLNCSCDAACECIHPSRKPPITAWVRALASLNRTCRRLNELTTARLYRDPTAARHSPTLLTRTLFARPDLARLVRFLRVGGESSGYYGDVISEEVADYVVNKVIARRQACGLEAQSREDCRAQVGRLGHCATLDVMTSLCPNIEAIDGDDILTDDPLVPLLCERGVEDSSPLPFQTDVFWTPGELAFPKLKMINLSHADTEYGFPMSTFQGLLGCAALSVQALRLCQLWSCDIVRVPTWMTMQRTVRATARLDMVTHIIVVDGVLNFQDLLNLVELCPNVEYFKYTCGGPVVALDCEQFGPQHAVDAALALQGGGQGWKRLKDISLGLWADDFKELWDEDEVPVAERMFAERGIKFTCEI</sequence>
<dbReference type="Proteomes" id="UP001301769">
    <property type="component" value="Unassembled WGS sequence"/>
</dbReference>
<name>A0AAN7B7B8_9PEZI</name>
<dbReference type="EMBL" id="MU858166">
    <property type="protein sequence ID" value="KAK4210775.1"/>
    <property type="molecule type" value="Genomic_DNA"/>
</dbReference>
<proteinExistence type="predicted"/>
<reference evidence="1" key="1">
    <citation type="journal article" date="2023" name="Mol. Phylogenet. Evol.">
        <title>Genome-scale phylogeny and comparative genomics of the fungal order Sordariales.</title>
        <authorList>
            <person name="Hensen N."/>
            <person name="Bonometti L."/>
            <person name="Westerberg I."/>
            <person name="Brannstrom I.O."/>
            <person name="Guillou S."/>
            <person name="Cros-Aarteil S."/>
            <person name="Calhoun S."/>
            <person name="Haridas S."/>
            <person name="Kuo A."/>
            <person name="Mondo S."/>
            <person name="Pangilinan J."/>
            <person name="Riley R."/>
            <person name="LaButti K."/>
            <person name="Andreopoulos B."/>
            <person name="Lipzen A."/>
            <person name="Chen C."/>
            <person name="Yan M."/>
            <person name="Daum C."/>
            <person name="Ng V."/>
            <person name="Clum A."/>
            <person name="Steindorff A."/>
            <person name="Ohm R.A."/>
            <person name="Martin F."/>
            <person name="Silar P."/>
            <person name="Natvig D.O."/>
            <person name="Lalanne C."/>
            <person name="Gautier V."/>
            <person name="Ament-Velasquez S.L."/>
            <person name="Kruys A."/>
            <person name="Hutchinson M.I."/>
            <person name="Powell A.J."/>
            <person name="Barry K."/>
            <person name="Miller A.N."/>
            <person name="Grigoriev I.V."/>
            <person name="Debuchy R."/>
            <person name="Gladieux P."/>
            <person name="Hiltunen Thoren M."/>
            <person name="Johannesson H."/>
        </authorList>
    </citation>
    <scope>NUCLEOTIDE SEQUENCE</scope>
    <source>
        <strain evidence="1">PSN293</strain>
    </source>
</reference>
<keyword evidence="2" id="KW-1185">Reference proteome</keyword>
<dbReference type="AlphaFoldDB" id="A0AAN7B7B8"/>
<evidence type="ECO:0000313" key="1">
    <source>
        <dbReference type="EMBL" id="KAK4210775.1"/>
    </source>
</evidence>
<comment type="caution">
    <text evidence="1">The sequence shown here is derived from an EMBL/GenBank/DDBJ whole genome shotgun (WGS) entry which is preliminary data.</text>
</comment>
<gene>
    <name evidence="1" type="ORF">QBC37DRAFT_447568</name>
</gene>
<reference evidence="1" key="2">
    <citation type="submission" date="2023-05" db="EMBL/GenBank/DDBJ databases">
        <authorList>
            <consortium name="Lawrence Berkeley National Laboratory"/>
            <person name="Steindorff A."/>
            <person name="Hensen N."/>
            <person name="Bonometti L."/>
            <person name="Westerberg I."/>
            <person name="Brannstrom I.O."/>
            <person name="Guillou S."/>
            <person name="Cros-Aarteil S."/>
            <person name="Calhoun S."/>
            <person name="Haridas S."/>
            <person name="Kuo A."/>
            <person name="Mondo S."/>
            <person name="Pangilinan J."/>
            <person name="Riley R."/>
            <person name="Labutti K."/>
            <person name="Andreopoulos B."/>
            <person name="Lipzen A."/>
            <person name="Chen C."/>
            <person name="Yanf M."/>
            <person name="Daum C."/>
            <person name="Ng V."/>
            <person name="Clum A."/>
            <person name="Ohm R."/>
            <person name="Martin F."/>
            <person name="Silar P."/>
            <person name="Natvig D."/>
            <person name="Lalanne C."/>
            <person name="Gautier V."/>
            <person name="Ament-Velasquez S.L."/>
            <person name="Kruys A."/>
            <person name="Hutchinson M.I."/>
            <person name="Powell A.J."/>
            <person name="Barry K."/>
            <person name="Miller A.N."/>
            <person name="Grigoriev I.V."/>
            <person name="Debuchy R."/>
            <person name="Gladieux P."/>
            <person name="Thoren M.H."/>
            <person name="Johannesson H."/>
        </authorList>
    </citation>
    <scope>NUCLEOTIDE SEQUENCE</scope>
    <source>
        <strain evidence="1">PSN293</strain>
    </source>
</reference>
<evidence type="ECO:0000313" key="2">
    <source>
        <dbReference type="Proteomes" id="UP001301769"/>
    </source>
</evidence>
<protein>
    <submittedName>
        <fullName evidence="1">Uncharacterized protein</fullName>
    </submittedName>
</protein>
<accession>A0AAN7B7B8</accession>